<gene>
    <name evidence="1" type="ORF">GCM10009547_29270</name>
</gene>
<proteinExistence type="predicted"/>
<comment type="caution">
    <text evidence="1">The sequence shown here is derived from an EMBL/GenBank/DDBJ whole genome shotgun (WGS) entry which is preliminary data.</text>
</comment>
<sequence>MSVVVEIPDLPDTIARYDLAFLVSVSAAGQPRFLAQRPRVEPGPMLVVDKAGEGTRKAADGKVVALLYPNPDPSRHALIVDGTAELRGEELWITPTAAILHIPR</sequence>
<organism evidence="1 2">
    <name type="scientific">Sporichthya brevicatena</name>
    <dbReference type="NCBI Taxonomy" id="171442"/>
    <lineage>
        <taxon>Bacteria</taxon>
        <taxon>Bacillati</taxon>
        <taxon>Actinomycetota</taxon>
        <taxon>Actinomycetes</taxon>
        <taxon>Sporichthyales</taxon>
        <taxon>Sporichthyaceae</taxon>
        <taxon>Sporichthya</taxon>
    </lineage>
</organism>
<dbReference type="Proteomes" id="UP001500957">
    <property type="component" value="Unassembled WGS sequence"/>
</dbReference>
<name>A0ABP3S2X2_9ACTN</name>
<protein>
    <submittedName>
        <fullName evidence="1">Uncharacterized protein</fullName>
    </submittedName>
</protein>
<keyword evidence="2" id="KW-1185">Reference proteome</keyword>
<dbReference type="RefSeq" id="WP_344605992.1">
    <property type="nucleotide sequence ID" value="NZ_BAAAHE010000024.1"/>
</dbReference>
<evidence type="ECO:0000313" key="1">
    <source>
        <dbReference type="EMBL" id="GAA0624305.1"/>
    </source>
</evidence>
<reference evidence="2" key="1">
    <citation type="journal article" date="2019" name="Int. J. Syst. Evol. Microbiol.">
        <title>The Global Catalogue of Microorganisms (GCM) 10K type strain sequencing project: providing services to taxonomists for standard genome sequencing and annotation.</title>
        <authorList>
            <consortium name="The Broad Institute Genomics Platform"/>
            <consortium name="The Broad Institute Genome Sequencing Center for Infectious Disease"/>
            <person name="Wu L."/>
            <person name="Ma J."/>
        </authorList>
    </citation>
    <scope>NUCLEOTIDE SEQUENCE [LARGE SCALE GENOMIC DNA]</scope>
    <source>
        <strain evidence="2">JCM 10671</strain>
    </source>
</reference>
<dbReference type="EMBL" id="BAAAHE010000024">
    <property type="protein sequence ID" value="GAA0624305.1"/>
    <property type="molecule type" value="Genomic_DNA"/>
</dbReference>
<evidence type="ECO:0000313" key="2">
    <source>
        <dbReference type="Proteomes" id="UP001500957"/>
    </source>
</evidence>
<accession>A0ABP3S2X2</accession>